<evidence type="ECO:0000313" key="4">
    <source>
        <dbReference type="Proteomes" id="UP000789390"/>
    </source>
</evidence>
<dbReference type="Proteomes" id="UP000789390">
    <property type="component" value="Unassembled WGS sequence"/>
</dbReference>
<organism evidence="3 4">
    <name type="scientific">Daphnia galeata</name>
    <dbReference type="NCBI Taxonomy" id="27404"/>
    <lineage>
        <taxon>Eukaryota</taxon>
        <taxon>Metazoa</taxon>
        <taxon>Ecdysozoa</taxon>
        <taxon>Arthropoda</taxon>
        <taxon>Crustacea</taxon>
        <taxon>Branchiopoda</taxon>
        <taxon>Diplostraca</taxon>
        <taxon>Cladocera</taxon>
        <taxon>Anomopoda</taxon>
        <taxon>Daphniidae</taxon>
        <taxon>Daphnia</taxon>
    </lineage>
</organism>
<gene>
    <name evidence="3" type="ORF">DGAL_LOCUS194</name>
</gene>
<dbReference type="OrthoDB" id="6361458at2759"/>
<keyword evidence="4" id="KW-1185">Reference proteome</keyword>
<accession>A0A8J2RBF3</accession>
<sequence>MVAALLVLKVCVLLELIFLSRITSTCASDSNSTFYLQSTDFGINATQGHAVVHDDNKEVVDVTKSTSESNKKNSFIEKLRRAIVDPFRHQKNRKINVKSLVSPQFTLDKILVFIETSNRFLNGNTNFTRFDKLMRSYDRLYTSDGMNAANTFFNMCVSFWTVVDAVANIFRAYETRYLNAKDENQPPEPDPLEDLQASLDDANNNIAIVSDLFQTIGRMGELDDIFAESDRDDDEDNSAPILKRTLLQGKPQEADYNDDEYDNDRDDDANNEMENTKESLHSEKQQINVQKKYPPELSAETNHHDLSHPGHVVGSNPANNRQTLYSAPTDRKDHFNLFSPFQQIRRFSMKSDSYSKINIQSATKTTIVQPPNLELQKAIVDRVVHTLIRNKRSNLGQYDFGIDRFVYVMTKMNNVLNSNTNNRQLNRFTRAFNDLFASDGLSAFNVFYTLLASFWTIVDAVANVFRFNEARIRDQIQQNQAENQPDPLADLQTELDDTNTNLEEVAELVTTLDAAAGARVDTVAGNEFRHSGVKNKKRKKKKTAGSRRKKPSIPTTPQPPRHFYNPVTRGSYHHIQPALSNSWQPMDRNWSPINPQSSVETNRNFYYPVVNGGDHLSNRQNNPLPPSTLHRNFSPIINYRSTSIGHQTKNTQHQHSLIPAVNRHAMNYDNNPVIGRLSHLQSPSEINRHVYAVRNDDYIRKYSSWTGLYPSTVSGQRYRKSSAIVQPKRK</sequence>
<proteinExistence type="predicted"/>
<feature type="compositionally biased region" description="Basic residues" evidence="1">
    <location>
        <begin position="531"/>
        <end position="551"/>
    </location>
</feature>
<feature type="region of interest" description="Disordered" evidence="1">
    <location>
        <begin position="299"/>
        <end position="318"/>
    </location>
</feature>
<name>A0A8J2RBF3_9CRUS</name>
<feature type="region of interest" description="Disordered" evidence="1">
    <location>
        <begin position="229"/>
        <end position="287"/>
    </location>
</feature>
<feature type="compositionally biased region" description="Basic and acidic residues" evidence="1">
    <location>
        <begin position="274"/>
        <end position="284"/>
    </location>
</feature>
<dbReference type="AlphaFoldDB" id="A0A8J2RBF3"/>
<feature type="compositionally biased region" description="Acidic residues" evidence="1">
    <location>
        <begin position="255"/>
        <end position="271"/>
    </location>
</feature>
<comment type="caution">
    <text evidence="3">The sequence shown here is derived from an EMBL/GenBank/DDBJ whole genome shotgun (WGS) entry which is preliminary data.</text>
</comment>
<keyword evidence="2" id="KW-0732">Signal</keyword>
<evidence type="ECO:0000256" key="1">
    <source>
        <dbReference type="SAM" id="MobiDB-lite"/>
    </source>
</evidence>
<evidence type="ECO:0000256" key="2">
    <source>
        <dbReference type="SAM" id="SignalP"/>
    </source>
</evidence>
<feature type="signal peptide" evidence="2">
    <location>
        <begin position="1"/>
        <end position="27"/>
    </location>
</feature>
<reference evidence="3" key="1">
    <citation type="submission" date="2021-11" db="EMBL/GenBank/DDBJ databases">
        <authorList>
            <person name="Schell T."/>
        </authorList>
    </citation>
    <scope>NUCLEOTIDE SEQUENCE</scope>
    <source>
        <strain evidence="3">M5</strain>
    </source>
</reference>
<evidence type="ECO:0000313" key="3">
    <source>
        <dbReference type="EMBL" id="CAH0098147.1"/>
    </source>
</evidence>
<protein>
    <submittedName>
        <fullName evidence="3">Uncharacterized protein</fullName>
    </submittedName>
</protein>
<feature type="chain" id="PRO_5035329067" evidence="2">
    <location>
        <begin position="28"/>
        <end position="730"/>
    </location>
</feature>
<dbReference type="EMBL" id="CAKKLH010000001">
    <property type="protein sequence ID" value="CAH0098147.1"/>
    <property type="molecule type" value="Genomic_DNA"/>
</dbReference>
<feature type="region of interest" description="Disordered" evidence="1">
    <location>
        <begin position="526"/>
        <end position="565"/>
    </location>
</feature>